<proteinExistence type="predicted"/>
<dbReference type="Proteomes" id="UP000037088">
    <property type="component" value="Unassembled WGS sequence"/>
</dbReference>
<dbReference type="Proteomes" id="UP000036851">
    <property type="component" value="Unassembled WGS sequence"/>
</dbReference>
<feature type="transmembrane region" description="Helical" evidence="1">
    <location>
        <begin position="15"/>
        <end position="37"/>
    </location>
</feature>
<sequence length="133" mass="14588">MIHNHPALVIKSMNYSFLTVMTLWWIASFITHLMKVGNVREYGPTKTHLLLMVTTFPAGVGVFIYPVVEAIWGELSLLKVVGYTVLSLIVGGLAGNMIFRGLFSTSIGILFINPLAMLCSLAGTAILVMQYLP</sequence>
<keyword evidence="1" id="KW-0472">Membrane</keyword>
<dbReference type="AlphaFoldDB" id="A0A0L7TEW0"/>
<keyword evidence="5" id="KW-1185">Reference proteome</keyword>
<evidence type="ECO:0000313" key="3">
    <source>
        <dbReference type="EMBL" id="KOC93885.1"/>
    </source>
</evidence>
<dbReference type="EMBL" id="JRXF01000010">
    <property type="protein sequence ID" value="KOC93885.1"/>
    <property type="molecule type" value="Genomic_DNA"/>
</dbReference>
<evidence type="ECO:0000313" key="2">
    <source>
        <dbReference type="EMBL" id="KOC89561.1"/>
    </source>
</evidence>
<dbReference type="PATRIC" id="fig|1560201.3.peg.2555"/>
<keyword evidence="1" id="KW-0812">Transmembrane</keyword>
<evidence type="ECO:0000313" key="5">
    <source>
        <dbReference type="Proteomes" id="UP000037088"/>
    </source>
</evidence>
<protein>
    <submittedName>
        <fullName evidence="3">Uncharacterized protein</fullName>
    </submittedName>
</protein>
<keyword evidence="1" id="KW-1133">Transmembrane helix</keyword>
<comment type="caution">
    <text evidence="3">The sequence shown here is derived from an EMBL/GenBank/DDBJ whole genome shotgun (WGS) entry which is preliminary data.</text>
</comment>
<gene>
    <name evidence="2" type="ORF">NG42_11990</name>
    <name evidence="3" type="ORF">NG43_07955</name>
</gene>
<feature type="transmembrane region" description="Helical" evidence="1">
    <location>
        <begin position="49"/>
        <end position="68"/>
    </location>
</feature>
<evidence type="ECO:0000313" key="4">
    <source>
        <dbReference type="Proteomes" id="UP000036851"/>
    </source>
</evidence>
<feature type="transmembrane region" description="Helical" evidence="1">
    <location>
        <begin position="80"/>
        <end position="99"/>
    </location>
</feature>
<evidence type="ECO:0000256" key="1">
    <source>
        <dbReference type="SAM" id="Phobius"/>
    </source>
</evidence>
<dbReference type="EMBL" id="JRXE01000015">
    <property type="protein sequence ID" value="KOC89561.1"/>
    <property type="molecule type" value="Genomic_DNA"/>
</dbReference>
<name>A0A0L7TEW0_9GAMM</name>
<dbReference type="RefSeq" id="WP_052899625.1">
    <property type="nucleotide sequence ID" value="NZ_JRXE01000015.1"/>
</dbReference>
<feature type="transmembrane region" description="Helical" evidence="1">
    <location>
        <begin position="111"/>
        <end position="132"/>
    </location>
</feature>
<accession>A0A0L7TEW0</accession>
<organism evidence="3 4">
    <name type="scientific">Winslowiella iniecta</name>
    <dbReference type="NCBI Taxonomy" id="1560201"/>
    <lineage>
        <taxon>Bacteria</taxon>
        <taxon>Pseudomonadati</taxon>
        <taxon>Pseudomonadota</taxon>
        <taxon>Gammaproteobacteria</taxon>
        <taxon>Enterobacterales</taxon>
        <taxon>Erwiniaceae</taxon>
        <taxon>Winslowiella</taxon>
    </lineage>
</organism>
<reference evidence="4 5" key="1">
    <citation type="journal article" date="2015" name="Int. J. Syst. Evol. Microbiol.">
        <title>Erwinia iniecta sp. nov., isolated from Russian wheat aphids (Diuraphis noxia).</title>
        <authorList>
            <person name="Campillo T."/>
            <person name="Luna E."/>
            <person name="Portier P."/>
            <person name="Fischer-Le Saux M."/>
            <person name="Lapitan N."/>
            <person name="Tisserat N.A."/>
            <person name="Leach J.E."/>
        </authorList>
    </citation>
    <scope>NUCLEOTIDE SEQUENCE [LARGE SCALE GENOMIC DNA]</scope>
    <source>
        <strain evidence="2 5">B120</strain>
        <strain evidence="3 4">B149</strain>
    </source>
</reference>